<proteinExistence type="predicted"/>
<dbReference type="STRING" id="1227456.C450_09212"/>
<keyword evidence="2" id="KW-1185">Reference proteome</keyword>
<protein>
    <recommendedName>
        <fullName evidence="3">YkgJ family cysteine cluster protein</fullName>
    </recommendedName>
</protein>
<dbReference type="PATRIC" id="fig|1227456.3.peg.1863"/>
<gene>
    <name evidence="1" type="ORF">C450_09212</name>
</gene>
<sequence>MFAARLQDSVAGDGWCARLATPDRDPILGETVANDRRDADRKPLSATARISFVNEPRRVEVHPGCEAVVAFDPDLTFECVDSCTWCCGHGVLLYDHDLLGLAQRANLNDATTTAHGEQFVRREQKDRDDHTGDDGAACYFLGEDGLCSLHAEHDWKPARCSVFPLEVHYENGEIRVTVRDEAEEHCEGLDVSERRVIDNLDAFLPEVLWSLENPETKIEL</sequence>
<comment type="caution">
    <text evidence="1">The sequence shown here is derived from an EMBL/GenBank/DDBJ whole genome shotgun (WGS) entry which is preliminary data.</text>
</comment>
<accession>M0N8Q6</accession>
<dbReference type="AlphaFoldDB" id="M0N8Q6"/>
<dbReference type="EMBL" id="AOME01000051">
    <property type="protein sequence ID" value="EMA53479.1"/>
    <property type="molecule type" value="Genomic_DNA"/>
</dbReference>
<evidence type="ECO:0000313" key="2">
    <source>
        <dbReference type="Proteomes" id="UP000011625"/>
    </source>
</evidence>
<name>M0N8Q6_9EURY</name>
<dbReference type="Proteomes" id="UP000011625">
    <property type="component" value="Unassembled WGS sequence"/>
</dbReference>
<reference evidence="1 2" key="1">
    <citation type="journal article" date="2014" name="PLoS Genet.">
        <title>Phylogenetically driven sequencing of extremely halophilic archaea reveals strategies for static and dynamic osmo-response.</title>
        <authorList>
            <person name="Becker E.A."/>
            <person name="Seitzer P.M."/>
            <person name="Tritt A."/>
            <person name="Larsen D."/>
            <person name="Krusor M."/>
            <person name="Yao A.I."/>
            <person name="Wu D."/>
            <person name="Madern D."/>
            <person name="Eisen J.A."/>
            <person name="Darling A.E."/>
            <person name="Facciotti M.T."/>
        </authorList>
    </citation>
    <scope>NUCLEOTIDE SEQUENCE [LARGE SCALE GENOMIC DNA]</scope>
    <source>
        <strain evidence="1 2">DSM 8989</strain>
    </source>
</reference>
<evidence type="ECO:0000313" key="1">
    <source>
        <dbReference type="EMBL" id="EMA53479.1"/>
    </source>
</evidence>
<evidence type="ECO:0008006" key="3">
    <source>
        <dbReference type="Google" id="ProtNLM"/>
    </source>
</evidence>
<organism evidence="1 2">
    <name type="scientific">Halococcus salifodinae DSM 8989</name>
    <dbReference type="NCBI Taxonomy" id="1227456"/>
    <lineage>
        <taxon>Archaea</taxon>
        <taxon>Methanobacteriati</taxon>
        <taxon>Methanobacteriota</taxon>
        <taxon>Stenosarchaea group</taxon>
        <taxon>Halobacteria</taxon>
        <taxon>Halobacteriales</taxon>
        <taxon>Halococcaceae</taxon>
        <taxon>Halococcus</taxon>
    </lineage>
</organism>